<dbReference type="InterPro" id="IPR030191">
    <property type="entry name" value="CodB"/>
</dbReference>
<dbReference type="EMBL" id="ACIZ01000098">
    <property type="protein sequence ID" value="EEN79578.1"/>
    <property type="molecule type" value="Genomic_DNA"/>
</dbReference>
<dbReference type="Proteomes" id="UP000004525">
    <property type="component" value="Unassembled WGS sequence"/>
</dbReference>
<name>C2JZN0_LACRM</name>
<dbReference type="AlphaFoldDB" id="C2JZN0"/>
<feature type="transmembrane region" description="Helical" evidence="6">
    <location>
        <begin position="52"/>
        <end position="71"/>
    </location>
</feature>
<feature type="transmembrane region" description="Helical" evidence="6">
    <location>
        <begin position="236"/>
        <end position="259"/>
    </location>
</feature>
<dbReference type="PANTHER" id="PTHR30569:SF0">
    <property type="entry name" value="CYTOSINE PERMEASE"/>
    <property type="match status" value="1"/>
</dbReference>
<dbReference type="HOGENOM" id="CLU_035711_0_0_9"/>
<comment type="caution">
    <text evidence="7">The sequence shown here is derived from an EMBL/GenBank/DDBJ whole genome shotgun (WGS) entry which is preliminary data.</text>
</comment>
<accession>C2JZN0</accession>
<organism evidence="7 8">
    <name type="scientific">Lacticaseibacillus rhamnosus (strain LMS2-1)</name>
    <dbReference type="NCBI Taxonomy" id="525361"/>
    <lineage>
        <taxon>Bacteria</taxon>
        <taxon>Bacillati</taxon>
        <taxon>Bacillota</taxon>
        <taxon>Bacilli</taxon>
        <taxon>Lactobacillales</taxon>
        <taxon>Lactobacillaceae</taxon>
        <taxon>Lacticaseibacillus</taxon>
    </lineage>
</organism>
<feature type="transmembrane region" description="Helical" evidence="6">
    <location>
        <begin position="340"/>
        <end position="359"/>
    </location>
</feature>
<feature type="transmembrane region" description="Helical" evidence="6">
    <location>
        <begin position="396"/>
        <end position="414"/>
    </location>
</feature>
<dbReference type="Pfam" id="PF02133">
    <property type="entry name" value="Transp_cyt_pur"/>
    <property type="match status" value="1"/>
</dbReference>
<keyword evidence="5 6" id="KW-0472">Membrane</keyword>
<feature type="transmembrane region" description="Helical" evidence="6">
    <location>
        <begin position="161"/>
        <end position="182"/>
    </location>
</feature>
<sequence length="429" mass="45044">MSAIIKKICEVPSMEENKRDQTWFGLAMILCGALVSIPSLILGGSLVSGMSLPAAILTGLAGYGFIVLMMISQGMQSVDQGKPAVVVAQQVFGKVGSSKVISIIIAIAALGWFGIQANVGGLAVANLLKYVGLPIPAWLASLLTGLLMVVTAMYGVKLIRLLAYVAVPYLVIVILYGLWFAFAKQDAAATIAAYHPSGSLSFVNGFSSTVGSFAMAGVIVGDYAQFSKKRSDVVKAAIFGVIPAGVLMIAVGAILTIAFKSTDISSLFMKIGSPVVGGLALILGTWKVNVVNAYSGGIAVANIFNIPEKYRKLTLFLVGVGGTILSILGILNYFEPVMTIFSAMIPPVAGAMAASYWVIHRGELHSWQPVAGVNWLGLTAWALGAVVGVLPVLWPAIPNIPVLGIILAFVLYYAGAKIHPEWDKASELN</sequence>
<evidence type="ECO:0000313" key="8">
    <source>
        <dbReference type="Proteomes" id="UP000004525"/>
    </source>
</evidence>
<keyword evidence="4 6" id="KW-1133">Transmembrane helix</keyword>
<evidence type="ECO:0000256" key="4">
    <source>
        <dbReference type="ARBA" id="ARBA00022989"/>
    </source>
</evidence>
<comment type="subcellular location">
    <subcellularLocation>
        <location evidence="1">Membrane</location>
        <topology evidence="1">Multi-pass membrane protein</topology>
    </subcellularLocation>
</comment>
<feature type="transmembrane region" description="Helical" evidence="6">
    <location>
        <begin position="23"/>
        <end position="46"/>
    </location>
</feature>
<comment type="similarity">
    <text evidence="2">Belongs to the purine-cytosine permease (2.A.39) family.</text>
</comment>
<evidence type="ECO:0000256" key="1">
    <source>
        <dbReference type="ARBA" id="ARBA00004141"/>
    </source>
</evidence>
<evidence type="ECO:0000256" key="3">
    <source>
        <dbReference type="ARBA" id="ARBA00022692"/>
    </source>
</evidence>
<gene>
    <name evidence="7" type="ORF">HMPREF0539_2365</name>
</gene>
<dbReference type="InterPro" id="IPR001248">
    <property type="entry name" value="Pur-cyt_permease"/>
</dbReference>
<proteinExistence type="inferred from homology"/>
<evidence type="ECO:0000256" key="6">
    <source>
        <dbReference type="SAM" id="Phobius"/>
    </source>
</evidence>
<reference evidence="7" key="1">
    <citation type="submission" date="2009-01" db="EMBL/GenBank/DDBJ databases">
        <authorList>
            <person name="Qin X."/>
            <person name="Bachman B."/>
            <person name="Battles P."/>
            <person name="Bell A."/>
            <person name="Bess C."/>
            <person name="Bickham C."/>
            <person name="Chaboub L."/>
            <person name="Chen D."/>
            <person name="Coyle M."/>
            <person name="Deiros D.R."/>
            <person name="Dinh H."/>
            <person name="Forbes L."/>
            <person name="Fowler G."/>
            <person name="Francisco L."/>
            <person name="Fu Q."/>
            <person name="Gubbala S."/>
            <person name="Hale W."/>
            <person name="Han Y."/>
            <person name="Hemphill L."/>
            <person name="Highlander S.K."/>
            <person name="Hirani K."/>
            <person name="Hogues M."/>
            <person name="Jackson L."/>
            <person name="Jakkamsetti A."/>
            <person name="Javaid M."/>
            <person name="Jiang H."/>
            <person name="Korchina V."/>
            <person name="Kovar C."/>
            <person name="Lara F."/>
            <person name="Lee S."/>
            <person name="Mata R."/>
            <person name="Mathew T."/>
            <person name="Moen C."/>
            <person name="Morales K."/>
            <person name="Munidasa M."/>
            <person name="Nazareth L."/>
            <person name="Ngo R."/>
            <person name="Nguyen L."/>
            <person name="Okwuonu G."/>
            <person name="Ongeri F."/>
            <person name="Patil S."/>
            <person name="Petrosino J."/>
            <person name="Pham C."/>
            <person name="Pham P."/>
            <person name="Pu L.-L."/>
            <person name="Puazo M."/>
            <person name="Raj R."/>
            <person name="Reid J."/>
            <person name="Rouhana J."/>
            <person name="Saada N."/>
            <person name="Shang Y."/>
            <person name="Simmons D."/>
            <person name="Thornton R."/>
            <person name="Warren J."/>
            <person name="Weissenberger G."/>
            <person name="Zhang J."/>
            <person name="Zhang L."/>
            <person name="Zhou C."/>
            <person name="Zhu D."/>
            <person name="Muzny D."/>
            <person name="Worley K."/>
            <person name="Gibbs R."/>
        </authorList>
    </citation>
    <scope>NUCLEOTIDE SEQUENCE [LARGE SCALE GENOMIC DNA]</scope>
    <source>
        <strain evidence="7">LMS2-1</strain>
    </source>
</reference>
<dbReference type="CDD" id="cd11484">
    <property type="entry name" value="SLC-NCS1sbd_CobB-like"/>
    <property type="match status" value="1"/>
</dbReference>
<keyword evidence="3 6" id="KW-0812">Transmembrane</keyword>
<evidence type="ECO:0000256" key="2">
    <source>
        <dbReference type="ARBA" id="ARBA00008974"/>
    </source>
</evidence>
<dbReference type="PANTHER" id="PTHR30569">
    <property type="entry name" value="CYTOSINE TRANSPORTER CODB"/>
    <property type="match status" value="1"/>
</dbReference>
<evidence type="ECO:0000256" key="5">
    <source>
        <dbReference type="ARBA" id="ARBA00023136"/>
    </source>
</evidence>
<feature type="transmembrane region" description="Helical" evidence="6">
    <location>
        <begin position="91"/>
        <end position="115"/>
    </location>
</feature>
<keyword evidence="8" id="KW-1185">Reference proteome</keyword>
<feature type="transmembrane region" description="Helical" evidence="6">
    <location>
        <begin position="371"/>
        <end position="390"/>
    </location>
</feature>
<dbReference type="Gene3D" id="1.10.4160.10">
    <property type="entry name" value="Hydantoin permease"/>
    <property type="match status" value="1"/>
</dbReference>
<feature type="transmembrane region" description="Helical" evidence="6">
    <location>
        <begin position="279"/>
        <end position="301"/>
    </location>
</feature>
<feature type="transmembrane region" description="Helical" evidence="6">
    <location>
        <begin position="202"/>
        <end position="224"/>
    </location>
</feature>
<protein>
    <submittedName>
        <fullName evidence="7">Permease, cytosine/purine, uracil, thiamine, allantoin family</fullName>
    </submittedName>
</protein>
<dbReference type="GO" id="GO:0005886">
    <property type="term" value="C:plasma membrane"/>
    <property type="evidence" value="ECO:0007669"/>
    <property type="project" value="TreeGrafter"/>
</dbReference>
<dbReference type="GO" id="GO:0015209">
    <property type="term" value="F:cytosine transmembrane transporter activity"/>
    <property type="evidence" value="ECO:0007669"/>
    <property type="project" value="InterPro"/>
</dbReference>
<feature type="transmembrane region" description="Helical" evidence="6">
    <location>
        <begin position="135"/>
        <end position="154"/>
    </location>
</feature>
<feature type="transmembrane region" description="Helical" evidence="6">
    <location>
        <begin position="313"/>
        <end position="334"/>
    </location>
</feature>
<evidence type="ECO:0000313" key="7">
    <source>
        <dbReference type="EMBL" id="EEN79578.1"/>
    </source>
</evidence>